<sequence>MNRNDVLIAYLGYSEDSANGKRRPVLVIEKDEDIVHVFKITSKFHNKSTTIQKQYYQIRDWQFAGLNRESWIDIGVARSIDLSVLKVKAIGSLSSQDRKGLAKFIEHFYDFN</sequence>
<dbReference type="InterPro" id="IPR011067">
    <property type="entry name" value="Plasmid_toxin/cell-grow_inhib"/>
</dbReference>
<evidence type="ECO:0000313" key="4">
    <source>
        <dbReference type="Proteomes" id="UP000664601"/>
    </source>
</evidence>
<dbReference type="RefSeq" id="WP_207675019.1">
    <property type="nucleotide sequence ID" value="NZ_JAFREM010000029.1"/>
</dbReference>
<comment type="similarity">
    <text evidence="1">Belongs to the PemK/MazF family.</text>
</comment>
<name>A0ABS3LI27_9ENTE</name>
<protein>
    <submittedName>
        <fullName evidence="3">Type II toxin-antitoxin system PemK/MazF family toxin</fullName>
    </submittedName>
</protein>
<dbReference type="SUPFAM" id="SSF50118">
    <property type="entry name" value="Cell growth inhibitor/plasmid maintenance toxic component"/>
    <property type="match status" value="1"/>
</dbReference>
<comment type="caution">
    <text evidence="3">The sequence shown here is derived from an EMBL/GenBank/DDBJ whole genome shotgun (WGS) entry which is preliminary data.</text>
</comment>
<dbReference type="EMBL" id="JAFREM010000029">
    <property type="protein sequence ID" value="MBO1308029.1"/>
    <property type="molecule type" value="Genomic_DNA"/>
</dbReference>
<keyword evidence="2" id="KW-1277">Toxin-antitoxin system</keyword>
<reference evidence="3 4" key="1">
    <citation type="submission" date="2021-03" db="EMBL/GenBank/DDBJ databases">
        <title>Enterococcal diversity collection.</title>
        <authorList>
            <person name="Gilmore M.S."/>
            <person name="Schwartzman J."/>
            <person name="Van Tyne D."/>
            <person name="Martin M."/>
            <person name="Earl A.M."/>
            <person name="Manson A.L."/>
            <person name="Straub T."/>
            <person name="Salamzade R."/>
            <person name="Saavedra J."/>
            <person name="Lebreton F."/>
            <person name="Prichula J."/>
            <person name="Schaufler K."/>
            <person name="Gaca A."/>
            <person name="Sgardioli B."/>
            <person name="Wagenaar J."/>
            <person name="Strong T."/>
        </authorList>
    </citation>
    <scope>NUCLEOTIDE SEQUENCE [LARGE SCALE GENOMIC DNA]</scope>
    <source>
        <strain evidence="3 4">669A</strain>
    </source>
</reference>
<dbReference type="Pfam" id="PF02452">
    <property type="entry name" value="PemK_toxin"/>
    <property type="match status" value="1"/>
</dbReference>
<evidence type="ECO:0000256" key="2">
    <source>
        <dbReference type="ARBA" id="ARBA00022649"/>
    </source>
</evidence>
<proteinExistence type="inferred from homology"/>
<gene>
    <name evidence="3" type="ORF">JZO70_17775</name>
</gene>
<evidence type="ECO:0000313" key="3">
    <source>
        <dbReference type="EMBL" id="MBO1308029.1"/>
    </source>
</evidence>
<keyword evidence="4" id="KW-1185">Reference proteome</keyword>
<dbReference type="Gene3D" id="2.30.30.110">
    <property type="match status" value="1"/>
</dbReference>
<dbReference type="Proteomes" id="UP000664601">
    <property type="component" value="Unassembled WGS sequence"/>
</dbReference>
<dbReference type="InterPro" id="IPR003477">
    <property type="entry name" value="PemK-like"/>
</dbReference>
<organism evidence="3 4">
    <name type="scientific">Candidatus Enterococcus moelleringii</name>
    <dbReference type="NCBI Taxonomy" id="2815325"/>
    <lineage>
        <taxon>Bacteria</taxon>
        <taxon>Bacillati</taxon>
        <taxon>Bacillota</taxon>
        <taxon>Bacilli</taxon>
        <taxon>Lactobacillales</taxon>
        <taxon>Enterococcaceae</taxon>
        <taxon>Enterococcus</taxon>
    </lineage>
</organism>
<evidence type="ECO:0000256" key="1">
    <source>
        <dbReference type="ARBA" id="ARBA00007521"/>
    </source>
</evidence>
<accession>A0ABS3LI27</accession>